<reference evidence="10 11" key="1">
    <citation type="submission" date="2022-08" db="EMBL/GenBank/DDBJ databases">
        <title>Polyphasic taxonomy analysis of Qipengyuania sp.RS5-5.</title>
        <authorList>
            <person name="Xamxidin M."/>
            <person name="Wu M."/>
        </authorList>
    </citation>
    <scope>NUCLEOTIDE SEQUENCE [LARGE SCALE GENOMIC DNA]</scope>
    <source>
        <strain evidence="10 11">RS5-5</strain>
    </source>
</reference>
<feature type="transmembrane region" description="Helical" evidence="8">
    <location>
        <begin position="161"/>
        <end position="181"/>
    </location>
</feature>
<dbReference type="InterPro" id="IPR020846">
    <property type="entry name" value="MFS_dom"/>
</dbReference>
<feature type="transmembrane region" description="Helical" evidence="8">
    <location>
        <begin position="75"/>
        <end position="94"/>
    </location>
</feature>
<dbReference type="SUPFAM" id="SSF103473">
    <property type="entry name" value="MFS general substrate transporter"/>
    <property type="match status" value="1"/>
</dbReference>
<feature type="transmembrane region" description="Helical" evidence="8">
    <location>
        <begin position="100"/>
        <end position="120"/>
    </location>
</feature>
<gene>
    <name evidence="10" type="ORF">NSO95_03655</name>
</gene>
<evidence type="ECO:0000256" key="8">
    <source>
        <dbReference type="SAM" id="Phobius"/>
    </source>
</evidence>
<keyword evidence="6 8" id="KW-1133">Transmembrane helix</keyword>
<evidence type="ECO:0000256" key="1">
    <source>
        <dbReference type="ARBA" id="ARBA00003279"/>
    </source>
</evidence>
<dbReference type="Proteomes" id="UP001206067">
    <property type="component" value="Unassembled WGS sequence"/>
</dbReference>
<comment type="similarity">
    <text evidence="3">Belongs to the major facilitator superfamily. TCR/Tet family.</text>
</comment>
<evidence type="ECO:0000256" key="6">
    <source>
        <dbReference type="ARBA" id="ARBA00022989"/>
    </source>
</evidence>
<dbReference type="PROSITE" id="PS50850">
    <property type="entry name" value="MFS"/>
    <property type="match status" value="1"/>
</dbReference>
<dbReference type="InterPro" id="IPR011701">
    <property type="entry name" value="MFS"/>
</dbReference>
<sequence>MNRNLLVLAFIMFIDMAGIGLIMPVMPSLIGNLGDVGIDRAAEIGGWLLFSYALMQFLFSPVIGGLSDRFGRRPVLLVTLALLGVDYAVMAWAPTLAWLFAGRIVSGIMGASWAAANSCIADSIPADRRGAAFGLLGGAGASGFVLGPAIGGFIGQFGDRLPFVAAAVMCFIGVGLGLLCFRETLPESKRRAFDFLRANPFGSIVQMAQVPLVIGCLTAIFSCSSPRNRRFLSGRTMGPRSSAGPPL</sequence>
<dbReference type="PANTHER" id="PTHR43124:SF3">
    <property type="entry name" value="CHLORAMPHENICOL EFFLUX PUMP RV0191"/>
    <property type="match status" value="1"/>
</dbReference>
<feature type="transmembrane region" description="Helical" evidence="8">
    <location>
        <begin position="132"/>
        <end position="155"/>
    </location>
</feature>
<dbReference type="InterPro" id="IPR036259">
    <property type="entry name" value="MFS_trans_sf"/>
</dbReference>
<dbReference type="InterPro" id="IPR001958">
    <property type="entry name" value="Tet-R_TetA/multi-R_MdtG-like"/>
</dbReference>
<protein>
    <submittedName>
        <fullName evidence="10">MFS transporter</fullName>
    </submittedName>
</protein>
<dbReference type="Pfam" id="PF07690">
    <property type="entry name" value="MFS_1"/>
    <property type="match status" value="1"/>
</dbReference>
<evidence type="ECO:0000256" key="2">
    <source>
        <dbReference type="ARBA" id="ARBA00004651"/>
    </source>
</evidence>
<evidence type="ECO:0000256" key="4">
    <source>
        <dbReference type="ARBA" id="ARBA00022475"/>
    </source>
</evidence>
<accession>A0ABT1XN09</accession>
<feature type="transmembrane region" description="Helical" evidence="8">
    <location>
        <begin position="44"/>
        <end position="63"/>
    </location>
</feature>
<dbReference type="PRINTS" id="PR01035">
    <property type="entry name" value="TCRTETA"/>
</dbReference>
<evidence type="ECO:0000256" key="5">
    <source>
        <dbReference type="ARBA" id="ARBA00022692"/>
    </source>
</evidence>
<dbReference type="InterPro" id="IPR005829">
    <property type="entry name" value="Sugar_transporter_CS"/>
</dbReference>
<evidence type="ECO:0000313" key="10">
    <source>
        <dbReference type="EMBL" id="MCR2833030.1"/>
    </source>
</evidence>
<keyword evidence="4" id="KW-1003">Cell membrane</keyword>
<evidence type="ECO:0000256" key="3">
    <source>
        <dbReference type="ARBA" id="ARBA00007520"/>
    </source>
</evidence>
<feature type="domain" description="Major facilitator superfamily (MFS) profile" evidence="9">
    <location>
        <begin position="4"/>
        <end position="247"/>
    </location>
</feature>
<dbReference type="Gene3D" id="1.20.1250.20">
    <property type="entry name" value="MFS general substrate transporter like domains"/>
    <property type="match status" value="1"/>
</dbReference>
<keyword evidence="11" id="KW-1185">Reference proteome</keyword>
<organism evidence="10 11">
    <name type="scientific">Parerythrobacter lacustris</name>
    <dbReference type="NCBI Taxonomy" id="2969984"/>
    <lineage>
        <taxon>Bacteria</taxon>
        <taxon>Pseudomonadati</taxon>
        <taxon>Pseudomonadota</taxon>
        <taxon>Alphaproteobacteria</taxon>
        <taxon>Sphingomonadales</taxon>
        <taxon>Erythrobacteraceae</taxon>
        <taxon>Parerythrobacter</taxon>
    </lineage>
</organism>
<dbReference type="EMBL" id="JANKHH010000003">
    <property type="protein sequence ID" value="MCR2833030.1"/>
    <property type="molecule type" value="Genomic_DNA"/>
</dbReference>
<feature type="transmembrane region" description="Helical" evidence="8">
    <location>
        <begin position="5"/>
        <end position="24"/>
    </location>
</feature>
<name>A0ABT1XN09_9SPHN</name>
<keyword evidence="7 8" id="KW-0472">Membrane</keyword>
<comment type="caution">
    <text evidence="10">The sequence shown here is derived from an EMBL/GenBank/DDBJ whole genome shotgun (WGS) entry which is preliminary data.</text>
</comment>
<evidence type="ECO:0000256" key="7">
    <source>
        <dbReference type="ARBA" id="ARBA00023136"/>
    </source>
</evidence>
<evidence type="ECO:0000313" key="11">
    <source>
        <dbReference type="Proteomes" id="UP001206067"/>
    </source>
</evidence>
<comment type="subcellular location">
    <subcellularLocation>
        <location evidence="2">Cell membrane</location>
        <topology evidence="2">Multi-pass membrane protein</topology>
    </subcellularLocation>
</comment>
<comment type="function">
    <text evidence="1">Resistance to tetracycline by an active tetracycline efflux. This is an energy-dependent process that decreases the accumulation of the antibiotic in whole cells. This protein functions as a metal-tetracycline/H(+) antiporter.</text>
</comment>
<keyword evidence="5 8" id="KW-0812">Transmembrane</keyword>
<proteinExistence type="inferred from homology"/>
<dbReference type="PANTHER" id="PTHR43124">
    <property type="entry name" value="PURINE EFFLUX PUMP PBUE"/>
    <property type="match status" value="1"/>
</dbReference>
<evidence type="ECO:0000259" key="9">
    <source>
        <dbReference type="PROSITE" id="PS50850"/>
    </source>
</evidence>
<dbReference type="PROSITE" id="PS00216">
    <property type="entry name" value="SUGAR_TRANSPORT_1"/>
    <property type="match status" value="1"/>
</dbReference>
<dbReference type="InterPro" id="IPR050189">
    <property type="entry name" value="MFS_Efflux_Transporters"/>
</dbReference>
<dbReference type="RefSeq" id="WP_257594800.1">
    <property type="nucleotide sequence ID" value="NZ_JANKHH010000003.1"/>
</dbReference>